<reference evidence="1 2" key="1">
    <citation type="journal article" date="2002" name="Microbiology">
        <title>Sequence analysis of the lactococcal bacteriophage bIL170: insights into structural proteins and HNH endonucleases in dairy phages.</title>
        <authorList>
            <person name="Crutz-Le Coq A.M."/>
            <person name="Cesselin B."/>
            <person name="Commissaire J."/>
            <person name="Anba J."/>
        </authorList>
    </citation>
    <scope>NUCLEOTIDE SEQUENCE</scope>
</reference>
<name>O80157_9CAUD</name>
<dbReference type="GeneID" id="1261831"/>
<dbReference type="OrthoDB" id="26748at10239"/>
<evidence type="ECO:0000313" key="1">
    <source>
        <dbReference type="EMBL" id="AAC27235.1"/>
    </source>
</evidence>
<dbReference type="EMBL" id="AF009630">
    <property type="protein sequence ID" value="AAC27235.1"/>
    <property type="molecule type" value="Genomic_DNA"/>
</dbReference>
<organism evidence="1 2">
    <name type="scientific">Lactococcus phage bIL170</name>
    <dbReference type="NCBI Taxonomy" id="2898539"/>
    <lineage>
        <taxon>Viruses</taxon>
        <taxon>Duplodnaviria</taxon>
        <taxon>Heunggongvirae</taxon>
        <taxon>Uroviricota</taxon>
        <taxon>Caudoviricetes</taxon>
        <taxon>Skunavirus</taxon>
        <taxon>Skunavirus bIL170</taxon>
    </lineage>
</organism>
<dbReference type="PIR" id="T03364">
    <property type="entry name" value="T03364"/>
</dbReference>
<proteinExistence type="predicted"/>
<keyword evidence="2" id="KW-1185">Reference proteome</keyword>
<sequence>MKNFNTTQSLEEAIETANEIERKLKECDLKSMTDEETLREISDLANEIDLSWFKNK</sequence>
<dbReference type="KEGG" id="vg:1261831"/>
<accession>O80157</accession>
<dbReference type="Proteomes" id="UP000000368">
    <property type="component" value="Genome"/>
</dbReference>
<dbReference type="RefSeq" id="NP_047170.1">
    <property type="nucleotide sequence ID" value="NC_001909.1"/>
</dbReference>
<protein>
    <submittedName>
        <fullName evidence="1">E3</fullName>
    </submittedName>
</protein>
<evidence type="ECO:0000313" key="2">
    <source>
        <dbReference type="Proteomes" id="UP000000368"/>
    </source>
</evidence>